<reference evidence="2 3" key="1">
    <citation type="journal article" date="2021" name="Elife">
        <title>Chloroplast acquisition without the gene transfer in kleptoplastic sea slugs, Plakobranchus ocellatus.</title>
        <authorList>
            <person name="Maeda T."/>
            <person name="Takahashi S."/>
            <person name="Yoshida T."/>
            <person name="Shimamura S."/>
            <person name="Takaki Y."/>
            <person name="Nagai Y."/>
            <person name="Toyoda A."/>
            <person name="Suzuki Y."/>
            <person name="Arimoto A."/>
            <person name="Ishii H."/>
            <person name="Satoh N."/>
            <person name="Nishiyama T."/>
            <person name="Hasebe M."/>
            <person name="Maruyama T."/>
            <person name="Minagawa J."/>
            <person name="Obokata J."/>
            <person name="Shigenobu S."/>
        </authorList>
    </citation>
    <scope>NUCLEOTIDE SEQUENCE [LARGE SCALE GENOMIC DNA]</scope>
</reference>
<gene>
    <name evidence="2" type="ORF">PoB_006889700</name>
</gene>
<dbReference type="Proteomes" id="UP000735302">
    <property type="component" value="Unassembled WGS sequence"/>
</dbReference>
<feature type="compositionally biased region" description="Basic residues" evidence="1">
    <location>
        <begin position="80"/>
        <end position="91"/>
    </location>
</feature>
<dbReference type="EMBL" id="BLXT01007807">
    <property type="protein sequence ID" value="GFO42392.1"/>
    <property type="molecule type" value="Genomic_DNA"/>
</dbReference>
<proteinExistence type="predicted"/>
<keyword evidence="3" id="KW-1185">Reference proteome</keyword>
<organism evidence="2 3">
    <name type="scientific">Plakobranchus ocellatus</name>
    <dbReference type="NCBI Taxonomy" id="259542"/>
    <lineage>
        <taxon>Eukaryota</taxon>
        <taxon>Metazoa</taxon>
        <taxon>Spiralia</taxon>
        <taxon>Lophotrochozoa</taxon>
        <taxon>Mollusca</taxon>
        <taxon>Gastropoda</taxon>
        <taxon>Heterobranchia</taxon>
        <taxon>Euthyneura</taxon>
        <taxon>Panpulmonata</taxon>
        <taxon>Sacoglossa</taxon>
        <taxon>Placobranchoidea</taxon>
        <taxon>Plakobranchidae</taxon>
        <taxon>Plakobranchus</taxon>
    </lineage>
</organism>
<feature type="region of interest" description="Disordered" evidence="1">
    <location>
        <begin position="32"/>
        <end position="94"/>
    </location>
</feature>
<sequence length="107" mass="12460">MLKEFNYYGTVPLGLTPSVTWIKHRLKHSVAQQTLKRWSSSPQRSRNNINTTTTTNNNSNNNKSRKRRRTTITKEQHSKNINKKPPKKTSKHLGDIQVFEARLVSIF</sequence>
<name>A0AAV4DDQ1_9GAST</name>
<evidence type="ECO:0000256" key="1">
    <source>
        <dbReference type="SAM" id="MobiDB-lite"/>
    </source>
</evidence>
<dbReference type="AlphaFoldDB" id="A0AAV4DDQ1"/>
<feature type="compositionally biased region" description="Polar residues" evidence="1">
    <location>
        <begin position="32"/>
        <end position="43"/>
    </location>
</feature>
<accession>A0AAV4DDQ1</accession>
<evidence type="ECO:0000313" key="3">
    <source>
        <dbReference type="Proteomes" id="UP000735302"/>
    </source>
</evidence>
<comment type="caution">
    <text evidence="2">The sequence shown here is derived from an EMBL/GenBank/DDBJ whole genome shotgun (WGS) entry which is preliminary data.</text>
</comment>
<evidence type="ECO:0000313" key="2">
    <source>
        <dbReference type="EMBL" id="GFO42392.1"/>
    </source>
</evidence>
<protein>
    <submittedName>
        <fullName evidence="2">Uncharacterized protein</fullName>
    </submittedName>
</protein>
<feature type="compositionally biased region" description="Low complexity" evidence="1">
    <location>
        <begin position="44"/>
        <end position="62"/>
    </location>
</feature>